<sequence length="519" mass="59314">MLGYLALGAVAFITFIYLIIKPIAFYFYDPKGLRKYPNYALLSGVTDFRHSYLAAQGFRSKDLSDAHKMTGEPILRIGPNSLSFGDVRAIKAIYGHNTKCLKDLNYVIMAGSHRHLFDVVDRADHTRKRRQLSAAFALKNLENWEYKVAYTAQRLFKAFDQKCTLPLKGTIPDPADVNLDFNHWINLWTIEAINYITLSTEMDLLDTGTDIVVAERRDGTRYKGRYRHAQNQTAIVQAVLVWDYKLWPWIEWLSKTIPSKYKKIWEAGAASEDIFYHLAAERLRRYQAGEKLDDFFSCMMEDKAGNPNNLEWGEIVAEVGAIINAGSDTTAIALTHILELLIKHPQHMDTLRQEIDSVLEDDEVIAPYDKVKDLPFLRACIDEGLRIIPPTSAGLPRRTPPEGARILDEWIPGDTSVNMTAYATHHNAKVFPEPETFNPNRWLDVEERKRMEPFFIPFSTGGRGCIGRNISYLEQVVVLSSLVHRYEFALPNPDFELARIEAFNIVCGALPVKIWKREI</sequence>
<comment type="cofactor">
    <cofactor evidence="1 5">
        <name>heme</name>
        <dbReference type="ChEBI" id="CHEBI:30413"/>
    </cofactor>
</comment>
<feature type="binding site" description="axial binding residue" evidence="5">
    <location>
        <position position="465"/>
    </location>
    <ligand>
        <name>heme</name>
        <dbReference type="ChEBI" id="CHEBI:30413"/>
    </ligand>
    <ligandPart>
        <name>Fe</name>
        <dbReference type="ChEBI" id="CHEBI:18248"/>
    </ligandPart>
</feature>
<dbReference type="OrthoDB" id="2789670at2759"/>
<dbReference type="InterPro" id="IPR050121">
    <property type="entry name" value="Cytochrome_P450_monoxygenase"/>
</dbReference>
<keyword evidence="2 5" id="KW-0349">Heme</keyword>
<keyword evidence="6" id="KW-0560">Oxidoreductase</keyword>
<keyword evidence="7" id="KW-0472">Membrane</keyword>
<dbReference type="AlphaFoldDB" id="A0A9P5LJU2"/>
<keyword evidence="3 5" id="KW-0479">Metal-binding</keyword>
<keyword evidence="4 5" id="KW-0408">Iron</keyword>
<reference evidence="8" key="1">
    <citation type="submission" date="2020-03" db="EMBL/GenBank/DDBJ databases">
        <title>Draft Genome Sequence of Cylindrodendrum hubeiense.</title>
        <authorList>
            <person name="Buettner E."/>
            <person name="Kellner H."/>
        </authorList>
    </citation>
    <scope>NUCLEOTIDE SEQUENCE</scope>
    <source>
        <strain evidence="8">IHI 201604</strain>
    </source>
</reference>
<protein>
    <recommendedName>
        <fullName evidence="10">Cytochrome P450</fullName>
    </recommendedName>
</protein>
<gene>
    <name evidence="8" type="ORF">G7Z17_g2965</name>
</gene>
<dbReference type="InterPro" id="IPR017972">
    <property type="entry name" value="Cyt_P450_CS"/>
</dbReference>
<dbReference type="PANTHER" id="PTHR24305">
    <property type="entry name" value="CYTOCHROME P450"/>
    <property type="match status" value="1"/>
</dbReference>
<dbReference type="GO" id="GO:0005506">
    <property type="term" value="F:iron ion binding"/>
    <property type="evidence" value="ECO:0007669"/>
    <property type="project" value="InterPro"/>
</dbReference>
<dbReference type="PRINTS" id="PR00385">
    <property type="entry name" value="P450"/>
</dbReference>
<accession>A0A9P5LJU2</accession>
<dbReference type="GO" id="GO:0004497">
    <property type="term" value="F:monooxygenase activity"/>
    <property type="evidence" value="ECO:0007669"/>
    <property type="project" value="UniProtKB-KW"/>
</dbReference>
<comment type="similarity">
    <text evidence="6">Belongs to the cytochrome P450 family.</text>
</comment>
<evidence type="ECO:0008006" key="10">
    <source>
        <dbReference type="Google" id="ProtNLM"/>
    </source>
</evidence>
<dbReference type="InterPro" id="IPR002401">
    <property type="entry name" value="Cyt_P450_E_grp-I"/>
</dbReference>
<keyword evidence="7" id="KW-1133">Transmembrane helix</keyword>
<evidence type="ECO:0000313" key="8">
    <source>
        <dbReference type="EMBL" id="KAF7554364.1"/>
    </source>
</evidence>
<evidence type="ECO:0000256" key="4">
    <source>
        <dbReference type="ARBA" id="ARBA00023004"/>
    </source>
</evidence>
<evidence type="ECO:0000256" key="7">
    <source>
        <dbReference type="SAM" id="Phobius"/>
    </source>
</evidence>
<comment type="caution">
    <text evidence="8">The sequence shown here is derived from an EMBL/GenBank/DDBJ whole genome shotgun (WGS) entry which is preliminary data.</text>
</comment>
<dbReference type="GO" id="GO:0016705">
    <property type="term" value="F:oxidoreductase activity, acting on paired donors, with incorporation or reduction of molecular oxygen"/>
    <property type="evidence" value="ECO:0007669"/>
    <property type="project" value="InterPro"/>
</dbReference>
<keyword evidence="7" id="KW-0812">Transmembrane</keyword>
<evidence type="ECO:0000256" key="5">
    <source>
        <dbReference type="PIRSR" id="PIRSR602401-1"/>
    </source>
</evidence>
<evidence type="ECO:0000256" key="3">
    <source>
        <dbReference type="ARBA" id="ARBA00022723"/>
    </source>
</evidence>
<name>A0A9P5LJU2_9HYPO</name>
<feature type="transmembrane region" description="Helical" evidence="7">
    <location>
        <begin position="6"/>
        <end position="28"/>
    </location>
</feature>
<dbReference type="SUPFAM" id="SSF48264">
    <property type="entry name" value="Cytochrome P450"/>
    <property type="match status" value="1"/>
</dbReference>
<evidence type="ECO:0000256" key="2">
    <source>
        <dbReference type="ARBA" id="ARBA00022617"/>
    </source>
</evidence>
<dbReference type="EMBL" id="JAANBB010000033">
    <property type="protein sequence ID" value="KAF7554364.1"/>
    <property type="molecule type" value="Genomic_DNA"/>
</dbReference>
<proteinExistence type="inferred from homology"/>
<dbReference type="Proteomes" id="UP000722485">
    <property type="component" value="Unassembled WGS sequence"/>
</dbReference>
<dbReference type="Gene3D" id="1.10.630.10">
    <property type="entry name" value="Cytochrome P450"/>
    <property type="match status" value="1"/>
</dbReference>
<dbReference type="Pfam" id="PF00067">
    <property type="entry name" value="p450"/>
    <property type="match status" value="1"/>
</dbReference>
<dbReference type="GO" id="GO:0020037">
    <property type="term" value="F:heme binding"/>
    <property type="evidence" value="ECO:0007669"/>
    <property type="project" value="InterPro"/>
</dbReference>
<evidence type="ECO:0000256" key="6">
    <source>
        <dbReference type="RuleBase" id="RU000461"/>
    </source>
</evidence>
<keyword evidence="9" id="KW-1185">Reference proteome</keyword>
<organism evidence="8 9">
    <name type="scientific">Cylindrodendrum hubeiense</name>
    <dbReference type="NCBI Taxonomy" id="595255"/>
    <lineage>
        <taxon>Eukaryota</taxon>
        <taxon>Fungi</taxon>
        <taxon>Dikarya</taxon>
        <taxon>Ascomycota</taxon>
        <taxon>Pezizomycotina</taxon>
        <taxon>Sordariomycetes</taxon>
        <taxon>Hypocreomycetidae</taxon>
        <taxon>Hypocreales</taxon>
        <taxon>Nectriaceae</taxon>
        <taxon>Cylindrodendrum</taxon>
    </lineage>
</organism>
<dbReference type="InterPro" id="IPR001128">
    <property type="entry name" value="Cyt_P450"/>
</dbReference>
<dbReference type="InterPro" id="IPR036396">
    <property type="entry name" value="Cyt_P450_sf"/>
</dbReference>
<keyword evidence="6" id="KW-0503">Monooxygenase</keyword>
<dbReference type="CDD" id="cd11061">
    <property type="entry name" value="CYP67-like"/>
    <property type="match status" value="1"/>
</dbReference>
<dbReference type="PANTHER" id="PTHR24305:SF172">
    <property type="entry name" value="P450, PUTATIVE (EUROFUNG)-RELATED"/>
    <property type="match status" value="1"/>
</dbReference>
<evidence type="ECO:0000256" key="1">
    <source>
        <dbReference type="ARBA" id="ARBA00001971"/>
    </source>
</evidence>
<evidence type="ECO:0000313" key="9">
    <source>
        <dbReference type="Proteomes" id="UP000722485"/>
    </source>
</evidence>
<dbReference type="PROSITE" id="PS00086">
    <property type="entry name" value="CYTOCHROME_P450"/>
    <property type="match status" value="1"/>
</dbReference>
<dbReference type="PRINTS" id="PR00463">
    <property type="entry name" value="EP450I"/>
</dbReference>